<dbReference type="AlphaFoldDB" id="A0A6G0XLN4"/>
<feature type="region of interest" description="Disordered" evidence="1">
    <location>
        <begin position="222"/>
        <end position="264"/>
    </location>
</feature>
<dbReference type="InterPro" id="IPR011009">
    <property type="entry name" value="Kinase-like_dom_sf"/>
</dbReference>
<dbReference type="PROSITE" id="PS50011">
    <property type="entry name" value="PROTEIN_KINASE_DOM"/>
    <property type="match status" value="1"/>
</dbReference>
<evidence type="ECO:0000313" key="5">
    <source>
        <dbReference type="Proteomes" id="UP000481153"/>
    </source>
</evidence>
<organism evidence="4 5">
    <name type="scientific">Aphanomyces euteiches</name>
    <dbReference type="NCBI Taxonomy" id="100861"/>
    <lineage>
        <taxon>Eukaryota</taxon>
        <taxon>Sar</taxon>
        <taxon>Stramenopiles</taxon>
        <taxon>Oomycota</taxon>
        <taxon>Saprolegniomycetes</taxon>
        <taxon>Saprolegniales</taxon>
        <taxon>Verrucalvaceae</taxon>
        <taxon>Aphanomyces</taxon>
    </lineage>
</organism>
<protein>
    <recommendedName>
        <fullName evidence="3">Protein kinase domain-containing protein</fullName>
    </recommendedName>
</protein>
<reference evidence="4 5" key="1">
    <citation type="submission" date="2019-07" db="EMBL/GenBank/DDBJ databases">
        <title>Genomics analysis of Aphanomyces spp. identifies a new class of oomycete effector associated with host adaptation.</title>
        <authorList>
            <person name="Gaulin E."/>
        </authorList>
    </citation>
    <scope>NUCLEOTIDE SEQUENCE [LARGE SCALE GENOMIC DNA]</scope>
    <source>
        <strain evidence="4 5">ATCC 201684</strain>
    </source>
</reference>
<evidence type="ECO:0000313" key="4">
    <source>
        <dbReference type="EMBL" id="KAF0741097.1"/>
    </source>
</evidence>
<dbReference type="SUPFAM" id="SSF56112">
    <property type="entry name" value="Protein kinase-like (PK-like)"/>
    <property type="match status" value="1"/>
</dbReference>
<evidence type="ECO:0000259" key="3">
    <source>
        <dbReference type="PROSITE" id="PS50011"/>
    </source>
</evidence>
<dbReference type="Pfam" id="PF07714">
    <property type="entry name" value="PK_Tyr_Ser-Thr"/>
    <property type="match status" value="1"/>
</dbReference>
<accession>A0A6G0XLN4</accession>
<name>A0A6G0XLN4_9STRA</name>
<dbReference type="InterPro" id="IPR001245">
    <property type="entry name" value="Ser-Thr/Tyr_kinase_cat_dom"/>
</dbReference>
<dbReference type="InterPro" id="IPR000719">
    <property type="entry name" value="Prot_kinase_dom"/>
</dbReference>
<gene>
    <name evidence="4" type="ORF">Ae201684_003666</name>
</gene>
<keyword evidence="2" id="KW-0812">Transmembrane</keyword>
<feature type="compositionally biased region" description="Low complexity" evidence="1">
    <location>
        <begin position="235"/>
        <end position="257"/>
    </location>
</feature>
<keyword evidence="2" id="KW-1133">Transmembrane helix</keyword>
<feature type="transmembrane region" description="Helical" evidence="2">
    <location>
        <begin position="288"/>
        <end position="310"/>
    </location>
</feature>
<feature type="domain" description="Protein kinase" evidence="3">
    <location>
        <begin position="393"/>
        <end position="647"/>
    </location>
</feature>
<keyword evidence="5" id="KW-1185">Reference proteome</keyword>
<dbReference type="Proteomes" id="UP000481153">
    <property type="component" value="Unassembled WGS sequence"/>
</dbReference>
<evidence type="ECO:0000256" key="2">
    <source>
        <dbReference type="SAM" id="Phobius"/>
    </source>
</evidence>
<dbReference type="GO" id="GO:0004674">
    <property type="term" value="F:protein serine/threonine kinase activity"/>
    <property type="evidence" value="ECO:0007669"/>
    <property type="project" value="TreeGrafter"/>
</dbReference>
<dbReference type="Gene3D" id="1.10.510.10">
    <property type="entry name" value="Transferase(Phosphotransferase) domain 1"/>
    <property type="match status" value="1"/>
</dbReference>
<keyword evidence="2" id="KW-0472">Membrane</keyword>
<dbReference type="GO" id="GO:0005524">
    <property type="term" value="F:ATP binding"/>
    <property type="evidence" value="ECO:0007669"/>
    <property type="project" value="InterPro"/>
</dbReference>
<dbReference type="InterPro" id="IPR051681">
    <property type="entry name" value="Ser/Thr_Kinases-Pseudokinases"/>
</dbReference>
<proteinExistence type="predicted"/>
<dbReference type="PANTHER" id="PTHR44329">
    <property type="entry name" value="SERINE/THREONINE-PROTEIN KINASE TNNI3K-RELATED"/>
    <property type="match status" value="1"/>
</dbReference>
<dbReference type="EMBL" id="VJMJ01000041">
    <property type="protein sequence ID" value="KAF0741097.1"/>
    <property type="molecule type" value="Genomic_DNA"/>
</dbReference>
<evidence type="ECO:0000256" key="1">
    <source>
        <dbReference type="SAM" id="MobiDB-lite"/>
    </source>
</evidence>
<dbReference type="VEuPathDB" id="FungiDB:AeMF1_001846"/>
<feature type="compositionally biased region" description="Pro residues" evidence="1">
    <location>
        <begin position="225"/>
        <end position="234"/>
    </location>
</feature>
<dbReference type="PANTHER" id="PTHR44329:SF214">
    <property type="entry name" value="PROTEIN KINASE DOMAIN-CONTAINING PROTEIN"/>
    <property type="match status" value="1"/>
</dbReference>
<comment type="caution">
    <text evidence="4">The sequence shown here is derived from an EMBL/GenBank/DDBJ whole genome shotgun (WGS) entry which is preliminary data.</text>
</comment>
<sequence length="656" mass="71891">MSPWGNRADYVARFKSLSNTTLPELPTPPKDLTVQLTDKFNLTWDDLPPLAQRALLWDSGYVLGSGNAWIQVRLPCTSSRFMADIAFTQVFPGTTKQCTGGTRGVTYDATALSLKATCALYIKSLDLTVSNASVYSQDGLPDDAVPEPRVFLHTATDNSVIPAIHTTPRDQYPEPSADKCPSVNGAAMTIPCAVLAFENDPEFCFPQRSTVMTDWLKSISQLPRSPKPTTPVPTPTTINVSAPTTVPTTAPLPSPTSESDVVPVRSTTVAPTSLEADNPPPSRTTLHLGLGIGGGVLFVCLVAFFVHSWYRRRRWRQHMLAHNWNQPQYPQSAHHGLMPTPSKKKNAHSDYDTVVSPLQSLDPPRLAAQHTLNYSIGPSESSDPSVASDMPPLTRLEPLGHLKLALESLEWDKLLDDALPAVEIYYGQYLHYHPVAIKLMRVDRAQDHDVVASFVQEILWMSRLNHPGIVGFMGFAWDEFTLSPSSLMAVTEFYPQGSLPAFLSSNRDLDWGLKGPLALYVASALYYLHSINIVHRNLTSQSVWMDWPQAKLNPLNISATHAGAITSAAHVAPEIVRSAAPTSMASDIYALGCILCEIDSHTAPTTRPKLSDKCPDAIFRLVLECLDADPRRRPTAKQVVEALDIFVDGENVGGFV</sequence>